<dbReference type="EMBL" id="CM055113">
    <property type="protein sequence ID" value="KAJ7516524.1"/>
    <property type="molecule type" value="Genomic_DNA"/>
</dbReference>
<reference evidence="2" key="1">
    <citation type="journal article" date="2024" name="Proc. Natl. Acad. Sci. U.S.A.">
        <title>Extraordinary preservation of gene collinearity over three hundred million years revealed in homosporous lycophytes.</title>
        <authorList>
            <person name="Li C."/>
            <person name="Wickell D."/>
            <person name="Kuo L.Y."/>
            <person name="Chen X."/>
            <person name="Nie B."/>
            <person name="Liao X."/>
            <person name="Peng D."/>
            <person name="Ji J."/>
            <person name="Jenkins J."/>
            <person name="Williams M."/>
            <person name="Shu S."/>
            <person name="Plott C."/>
            <person name="Barry K."/>
            <person name="Rajasekar S."/>
            <person name="Grimwood J."/>
            <person name="Han X."/>
            <person name="Sun S."/>
            <person name="Hou Z."/>
            <person name="He W."/>
            <person name="Dai G."/>
            <person name="Sun C."/>
            <person name="Schmutz J."/>
            <person name="Leebens-Mack J.H."/>
            <person name="Li F.W."/>
            <person name="Wang L."/>
        </authorList>
    </citation>
    <scope>NUCLEOTIDE SEQUENCE [LARGE SCALE GENOMIC DNA]</scope>
    <source>
        <strain evidence="2">cv. PW_Plant_1</strain>
    </source>
</reference>
<organism evidence="1 2">
    <name type="scientific">Diphasiastrum complanatum</name>
    <name type="common">Issler's clubmoss</name>
    <name type="synonym">Lycopodium complanatum</name>
    <dbReference type="NCBI Taxonomy" id="34168"/>
    <lineage>
        <taxon>Eukaryota</taxon>
        <taxon>Viridiplantae</taxon>
        <taxon>Streptophyta</taxon>
        <taxon>Embryophyta</taxon>
        <taxon>Tracheophyta</taxon>
        <taxon>Lycopodiopsida</taxon>
        <taxon>Lycopodiales</taxon>
        <taxon>Lycopodiaceae</taxon>
        <taxon>Lycopodioideae</taxon>
        <taxon>Diphasiastrum</taxon>
    </lineage>
</organism>
<protein>
    <submittedName>
        <fullName evidence="1">Uncharacterized protein</fullName>
    </submittedName>
</protein>
<accession>A0ACC2AG29</accession>
<name>A0ACC2AG29_DIPCM</name>
<proteinExistence type="predicted"/>
<dbReference type="Proteomes" id="UP001162992">
    <property type="component" value="Chromosome 22"/>
</dbReference>
<evidence type="ECO:0000313" key="1">
    <source>
        <dbReference type="EMBL" id="KAJ7516524.1"/>
    </source>
</evidence>
<comment type="caution">
    <text evidence="1">The sequence shown here is derived from an EMBL/GenBank/DDBJ whole genome shotgun (WGS) entry which is preliminary data.</text>
</comment>
<sequence>MAATSRVENDGTQYAHGGSNGHRGHVSNSLGSERPGFFRDTHEGRSQMLGGSSGGRGVSAGNTVSSHVELPPLSQVLVLEMISLGEQKFARQLELRRAINAAVGSSTDDPSLGSVQAKSLESLGIEELKRIKSSILDNISRARERSRHLAEAVVKLDKYCSVLQARKRSRSDAPVHERPLISLAAECPTSALTKANLSCAPGHLGPVDTTARPADKPKTVNINKRLRTSVAADVRVEGRVSNPSMPRSVSFSDREKEFLKPNGSVSSTMEDKGRLSASPGEHWEKSKLKGRRSGIKQDISVPIVAAGALEGEREHKWSGQHRLSQDGRTRVNEGHGLRSGPVHGITSTHKAEATLHMNGSALRPVSKGETDNIVSTADRTERPLGTDKERSLPKSVGKSSLQEEVHSLSPTAITKGKAARAPRSNSLAPGNFAHLARVASFGDREKPSVTSSKVQVASGQTNRKRPAPSRSSSPPVAQWVGQRPQKIARVARRVNIMPPVGLPSNDDVANGLSDGNVNRDGAIVGPRSNMGTVSGSGVARRLPASGMASPKQSKPRSERVNSSLIVSESEESEEATDGRLKEKLKKHGDWETKPPPTVQNFGNVVFPAKKMQVEMKEDVGDGVRRQGRSGRTPGAPKPLHVVMPIEEIDVPTTAKQLRSTKVGIEKPERVGRAIVKNRTLDRKPLTRPRRPPGNSAGELSGESDDDRDELINAVQAATSASALACSSEFWKKMEPYFAYLKADDMSFLRNQVDLKWNAMSSYSPSTEAPGKLLPFANGNIESDGGFGRGASKSTSSEDLHTGGKPKPTAGCLEKAFPLSQRLLAALISEQDIQDNCRHVEEARHDNVVQPFRDPFMSSKSAKYMNADYKSKNLEAVCDKNHHVENYGDSVKDESAIANGHGVCVYTDSFLVDSVDETDDIVVQVRPELTKRVGKYATDDCHGSGVHTESPTGEDGDCGNKCSAIFKPGMMAWELQCEAMTLDDRILMELQSIGLTVEQVPDLAQTEQEDIGVEMSKMKRELNDQVCSNKQRIQALEHTIMTRKEAEERDREILAMMKLVEIAYNKRKIDVFYSIPQEASQSTHNDQAHFHILANSTVIWIRHLHEHLSGCRGGASSNIGIKSSGPKGARAAATAFTKRTLTRLRKFEAGQSCFTDATLRGILFSNTSRESEGTEVAHNTLKGEESGTLTVRDATSSKITIQEKGPLTASEGAGRLDAKERLAMESERNPPEVPSANRSKGKDVVSMRDVSTLGSTVFGGTKGKRSERDRDGKSQGKEMITKNQSDGRSRNATGNIKGERKTKTKPRQKTAPLFKAINGLLGMPAEVPRDVSSVPTFVQDRVEKNVNKKDEVQINTAVDTQESSISGTIDLSQLQIPDDLGIHDGLGPNQDLNSWFGDFDDPNQEDGQGELSMIGLSVPMDDLSDLRF</sequence>
<evidence type="ECO:0000313" key="2">
    <source>
        <dbReference type="Proteomes" id="UP001162992"/>
    </source>
</evidence>
<keyword evidence="2" id="KW-1185">Reference proteome</keyword>
<gene>
    <name evidence="1" type="ORF">O6H91_22G061500</name>
</gene>